<gene>
    <name evidence="3" type="ORF">BU204_37030</name>
</gene>
<dbReference type="CDD" id="cd00190">
    <property type="entry name" value="Tryp_SPc"/>
    <property type="match status" value="1"/>
</dbReference>
<protein>
    <recommendedName>
        <fullName evidence="2">Peptidase S1 domain-containing protein</fullName>
    </recommendedName>
</protein>
<name>A0A1Q8BTV2_9PSEU</name>
<evidence type="ECO:0000313" key="3">
    <source>
        <dbReference type="EMBL" id="OLF05545.1"/>
    </source>
</evidence>
<accession>A0A1Q8BTV2</accession>
<dbReference type="InterPro" id="IPR001254">
    <property type="entry name" value="Trypsin_dom"/>
</dbReference>
<dbReference type="Gene3D" id="2.40.10.10">
    <property type="entry name" value="Trypsin-like serine proteases"/>
    <property type="match status" value="1"/>
</dbReference>
<dbReference type="PROSITE" id="PS00134">
    <property type="entry name" value="TRYPSIN_HIS"/>
    <property type="match status" value="1"/>
</dbReference>
<dbReference type="InterPro" id="IPR001314">
    <property type="entry name" value="Peptidase_S1A"/>
</dbReference>
<dbReference type="GO" id="GO:0006508">
    <property type="term" value="P:proteolysis"/>
    <property type="evidence" value="ECO:0007669"/>
    <property type="project" value="InterPro"/>
</dbReference>
<dbReference type="InterPro" id="IPR018114">
    <property type="entry name" value="TRYPSIN_HIS"/>
</dbReference>
<evidence type="ECO:0000259" key="2">
    <source>
        <dbReference type="PROSITE" id="PS50240"/>
    </source>
</evidence>
<reference evidence="3 4" key="1">
    <citation type="submission" date="2016-12" db="EMBL/GenBank/DDBJ databases">
        <title>The draft genome sequence of Actinophytocola sp. 11-183.</title>
        <authorList>
            <person name="Wang W."/>
            <person name="Yuan L."/>
        </authorList>
    </citation>
    <scope>NUCLEOTIDE SEQUENCE [LARGE SCALE GENOMIC DNA]</scope>
    <source>
        <strain evidence="3 4">11-183</strain>
    </source>
</reference>
<comment type="caution">
    <text evidence="3">The sequence shown here is derived from an EMBL/GenBank/DDBJ whole genome shotgun (WGS) entry which is preliminary data.</text>
</comment>
<dbReference type="STRING" id="1912961.BU204_37030"/>
<feature type="region of interest" description="Disordered" evidence="1">
    <location>
        <begin position="237"/>
        <end position="258"/>
    </location>
</feature>
<dbReference type="PANTHER" id="PTHR24260:SF132">
    <property type="entry name" value="PEPTIDASE S1 DOMAIN-CONTAINING PROTEIN"/>
    <property type="match status" value="1"/>
</dbReference>
<dbReference type="Proteomes" id="UP000185596">
    <property type="component" value="Unassembled WGS sequence"/>
</dbReference>
<feature type="region of interest" description="Disordered" evidence="1">
    <location>
        <begin position="280"/>
        <end position="312"/>
    </location>
</feature>
<proteinExistence type="predicted"/>
<dbReference type="Pfam" id="PF00089">
    <property type="entry name" value="Trypsin"/>
    <property type="match status" value="1"/>
</dbReference>
<dbReference type="PRINTS" id="PR00722">
    <property type="entry name" value="CHYMOTRYPSIN"/>
</dbReference>
<feature type="compositionally biased region" description="Basic and acidic residues" evidence="1">
    <location>
        <begin position="280"/>
        <end position="301"/>
    </location>
</feature>
<dbReference type="GO" id="GO:0004252">
    <property type="term" value="F:serine-type endopeptidase activity"/>
    <property type="evidence" value="ECO:0007669"/>
    <property type="project" value="InterPro"/>
</dbReference>
<dbReference type="InterPro" id="IPR043504">
    <property type="entry name" value="Peptidase_S1_PA_chymotrypsin"/>
</dbReference>
<keyword evidence="4" id="KW-1185">Reference proteome</keyword>
<dbReference type="SMART" id="SM00020">
    <property type="entry name" value="Tryp_SPc"/>
    <property type="match status" value="1"/>
</dbReference>
<organism evidence="3 4">
    <name type="scientific">Actinophytocola xanthii</name>
    <dbReference type="NCBI Taxonomy" id="1912961"/>
    <lineage>
        <taxon>Bacteria</taxon>
        <taxon>Bacillati</taxon>
        <taxon>Actinomycetota</taxon>
        <taxon>Actinomycetes</taxon>
        <taxon>Pseudonocardiales</taxon>
        <taxon>Pseudonocardiaceae</taxon>
    </lineage>
</organism>
<sequence>MVEPRSIGGEEAKARYPDPFSAAVPAAPEAAGLSGVEPRIIGGEEAKGRYPFFAAVLHPDPATGVVRATCGGSLVARQWVLTAGHCGERFVPGTTQVRIGSKNWTEGGHLRGVRAVVLHPEWAWEPGDDLALLQLDRPVPTSPVRIGGGIGPVGQSYRILGHGTTCEATETSFPCRPVRLMQADVLREADSSCDWFDLSSEVCVRGESGQMACFGDSGGPLLVEVRGRWVLLGVTSRDGDPTVGDPEDPANRVCGGSNGGGRGIYTDVTTYRPWVNSVVHADHPGERASDRAGDRPGDRAGEGAGAERATDW</sequence>
<dbReference type="PROSITE" id="PS50240">
    <property type="entry name" value="TRYPSIN_DOM"/>
    <property type="match status" value="1"/>
</dbReference>
<dbReference type="AlphaFoldDB" id="A0A1Q8BTV2"/>
<dbReference type="EMBL" id="MSIE01000136">
    <property type="protein sequence ID" value="OLF05545.1"/>
    <property type="molecule type" value="Genomic_DNA"/>
</dbReference>
<evidence type="ECO:0000256" key="1">
    <source>
        <dbReference type="SAM" id="MobiDB-lite"/>
    </source>
</evidence>
<dbReference type="InterPro" id="IPR051333">
    <property type="entry name" value="CLIP_Serine_Protease"/>
</dbReference>
<feature type="domain" description="Peptidase S1" evidence="2">
    <location>
        <begin position="40"/>
        <end position="280"/>
    </location>
</feature>
<dbReference type="RefSeq" id="WP_075130453.1">
    <property type="nucleotide sequence ID" value="NZ_MSIE01000136.1"/>
</dbReference>
<dbReference type="PANTHER" id="PTHR24260">
    <property type="match status" value="1"/>
</dbReference>
<dbReference type="OrthoDB" id="3657335at2"/>
<dbReference type="SUPFAM" id="SSF50494">
    <property type="entry name" value="Trypsin-like serine proteases"/>
    <property type="match status" value="1"/>
</dbReference>
<evidence type="ECO:0000313" key="4">
    <source>
        <dbReference type="Proteomes" id="UP000185596"/>
    </source>
</evidence>
<dbReference type="InterPro" id="IPR009003">
    <property type="entry name" value="Peptidase_S1_PA"/>
</dbReference>